<evidence type="ECO:0000256" key="1">
    <source>
        <dbReference type="ARBA" id="ARBA00005213"/>
    </source>
</evidence>
<keyword evidence="5" id="KW-1185">Reference proteome</keyword>
<dbReference type="AlphaFoldDB" id="A0A845BC66"/>
<dbReference type="GO" id="GO:0019546">
    <property type="term" value="P:L-arginine deiminase pathway"/>
    <property type="evidence" value="ECO:0007669"/>
    <property type="project" value="TreeGrafter"/>
</dbReference>
<dbReference type="PANTHER" id="PTHR47271">
    <property type="entry name" value="ARGININE DEIMINASE"/>
    <property type="match status" value="1"/>
</dbReference>
<dbReference type="Proteomes" id="UP000460715">
    <property type="component" value="Unassembled WGS sequence"/>
</dbReference>
<evidence type="ECO:0000313" key="5">
    <source>
        <dbReference type="Proteomes" id="UP000460715"/>
    </source>
</evidence>
<dbReference type="EC" id="3.5.3.6" evidence="2"/>
<comment type="catalytic activity">
    <reaction evidence="3">
        <text>L-arginine + H2O = L-citrulline + NH4(+)</text>
        <dbReference type="Rhea" id="RHEA:19597"/>
        <dbReference type="ChEBI" id="CHEBI:15377"/>
        <dbReference type="ChEBI" id="CHEBI:28938"/>
        <dbReference type="ChEBI" id="CHEBI:32682"/>
        <dbReference type="ChEBI" id="CHEBI:57743"/>
        <dbReference type="EC" id="3.5.3.6"/>
    </reaction>
</comment>
<organism evidence="4 5">
    <name type="scientific">Teichococcus coralli</name>
    <dbReference type="NCBI Taxonomy" id="2545983"/>
    <lineage>
        <taxon>Bacteria</taxon>
        <taxon>Pseudomonadati</taxon>
        <taxon>Pseudomonadota</taxon>
        <taxon>Alphaproteobacteria</taxon>
        <taxon>Acetobacterales</taxon>
        <taxon>Roseomonadaceae</taxon>
        <taxon>Roseomonas</taxon>
    </lineage>
</organism>
<comment type="caution">
    <text evidence="4">The sequence shown here is derived from an EMBL/GenBank/DDBJ whole genome shotgun (WGS) entry which is preliminary data.</text>
</comment>
<dbReference type="GO" id="GO:0016990">
    <property type="term" value="F:arginine deiminase activity"/>
    <property type="evidence" value="ECO:0007669"/>
    <property type="project" value="UniProtKB-EC"/>
</dbReference>
<evidence type="ECO:0000256" key="2">
    <source>
        <dbReference type="ARBA" id="ARBA00012171"/>
    </source>
</evidence>
<dbReference type="Gene3D" id="3.75.10.10">
    <property type="entry name" value="L-arginine/glycine Amidinotransferase, Chain A"/>
    <property type="match status" value="1"/>
</dbReference>
<dbReference type="EMBL" id="SNVJ01000018">
    <property type="protein sequence ID" value="MXP65173.1"/>
    <property type="molecule type" value="Genomic_DNA"/>
</dbReference>
<name>A0A845BC66_9PROT</name>
<dbReference type="Pfam" id="PF19420">
    <property type="entry name" value="DDAH_eukar"/>
    <property type="match status" value="1"/>
</dbReference>
<dbReference type="SUPFAM" id="SSF55909">
    <property type="entry name" value="Pentein"/>
    <property type="match status" value="1"/>
</dbReference>
<evidence type="ECO:0000256" key="3">
    <source>
        <dbReference type="ARBA" id="ARBA00049429"/>
    </source>
</evidence>
<reference evidence="4 5" key="1">
    <citation type="submission" date="2019-03" db="EMBL/GenBank/DDBJ databases">
        <title>Roseomonas sp. a novel Roseomonas species isolated from Sea whip Gorgonian.</title>
        <authorList>
            <person name="Li F."/>
            <person name="Pan X."/>
            <person name="Huang S."/>
            <person name="Li Z."/>
            <person name="Meng B."/>
        </authorList>
    </citation>
    <scope>NUCLEOTIDE SEQUENCE [LARGE SCALE GENOMIC DNA]</scope>
    <source>
        <strain evidence="4 5">M0104</strain>
    </source>
</reference>
<gene>
    <name evidence="4" type="ORF">E0493_17650</name>
</gene>
<dbReference type="RefSeq" id="WP_160938580.1">
    <property type="nucleotide sequence ID" value="NZ_SNVJ01000018.1"/>
</dbReference>
<comment type="pathway">
    <text evidence="1">Amino-acid degradation; L-arginine degradation via ADI pathway; carbamoyl phosphate from L-arginine: step 1/2.</text>
</comment>
<proteinExistence type="predicted"/>
<accession>A0A845BC66</accession>
<dbReference type="PANTHER" id="PTHR47271:SF2">
    <property type="entry name" value="ARGININE DEIMINASE"/>
    <property type="match status" value="1"/>
</dbReference>
<dbReference type="OrthoDB" id="9807502at2"/>
<evidence type="ECO:0000313" key="4">
    <source>
        <dbReference type="EMBL" id="MXP65173.1"/>
    </source>
</evidence>
<sequence>MRQPTSHTSPPAAPRWRLASETGTLREVLVCPPDHYRWLPTNTIARHTLAEARQAPAPAHLAAQHAELVAALREGGATVHHLPPEPHLPYMVYTRDSVVVTHRGPVLCQLERPQRRGEYAGLLDFHAARGSGFWRKSSAGTLEGGDIHILHPGLAVIGHSGGRTDEAGAEQLAGWLRAEGWEVRLEPFDEHFLHLDVLFCMAAPGLAVACADVLDEDFLRWLRAHGIRWLPVPYRDAMQLGCNILALGGGRVVSARGSRALNAALRAEGLAVLDPELSLFTLGGGGPHCLTCPLARDEEIA</sequence>
<protein>
    <recommendedName>
        <fullName evidence="2">arginine deiminase</fullName>
        <ecNumber evidence="2">3.5.3.6</ecNumber>
    </recommendedName>
</protein>